<accession>A0A292PY76</accession>
<evidence type="ECO:0000259" key="6">
    <source>
        <dbReference type="PROSITE" id="PS50011"/>
    </source>
</evidence>
<protein>
    <recommendedName>
        <fullName evidence="6">Protein kinase domain-containing protein</fullName>
    </recommendedName>
</protein>
<evidence type="ECO:0000256" key="4">
    <source>
        <dbReference type="ARBA" id="ARBA00022777"/>
    </source>
</evidence>
<evidence type="ECO:0000313" key="7">
    <source>
        <dbReference type="EMBL" id="CUS11453.1"/>
    </source>
</evidence>
<dbReference type="PANTHER" id="PTHR24349">
    <property type="entry name" value="SERINE/THREONINE-PROTEIN KINASE"/>
    <property type="match status" value="1"/>
</dbReference>
<keyword evidence="2" id="KW-0808">Transferase</keyword>
<organism evidence="7 8">
    <name type="scientific">Tuber aestivum</name>
    <name type="common">summer truffle</name>
    <dbReference type="NCBI Taxonomy" id="59557"/>
    <lineage>
        <taxon>Eukaryota</taxon>
        <taxon>Fungi</taxon>
        <taxon>Dikarya</taxon>
        <taxon>Ascomycota</taxon>
        <taxon>Pezizomycotina</taxon>
        <taxon>Pezizomycetes</taxon>
        <taxon>Pezizales</taxon>
        <taxon>Tuberaceae</taxon>
        <taxon>Tuber</taxon>
    </lineage>
</organism>
<evidence type="ECO:0000256" key="5">
    <source>
        <dbReference type="ARBA" id="ARBA00022840"/>
    </source>
</evidence>
<dbReference type="SUPFAM" id="SSF56112">
    <property type="entry name" value="Protein kinase-like (PK-like)"/>
    <property type="match status" value="1"/>
</dbReference>
<evidence type="ECO:0000256" key="3">
    <source>
        <dbReference type="ARBA" id="ARBA00022741"/>
    </source>
</evidence>
<dbReference type="PROSITE" id="PS00108">
    <property type="entry name" value="PROTEIN_KINASE_ST"/>
    <property type="match status" value="1"/>
</dbReference>
<dbReference type="SMART" id="SM00220">
    <property type="entry name" value="S_TKc"/>
    <property type="match status" value="1"/>
</dbReference>
<evidence type="ECO:0000256" key="1">
    <source>
        <dbReference type="ARBA" id="ARBA00022527"/>
    </source>
</evidence>
<dbReference type="InterPro" id="IPR050205">
    <property type="entry name" value="CDPK_Ser/Thr_kinases"/>
</dbReference>
<keyword evidence="1" id="KW-0723">Serine/threonine-protein kinase</keyword>
<dbReference type="Proteomes" id="UP001412239">
    <property type="component" value="Unassembled WGS sequence"/>
</dbReference>
<sequence>MDKVQSDLVMRYKLETEFFQDHVRHTRCVEKAKNGNKKVKEDWSNCGELGKGGFGIVDMQVQKATGQYRAVKTIVKRSATEFDYSRELLAMAILTKVRWPSLFVEFLGWFEEPETLYIAMEYLEEGDLAGHRGGSLPQEIVRDISKQILQGLEIMHQQGIAHRDLKPANIFVVSMSPVWVKLGDFGISKRIQAQDTTSFHTRVSTPMYSAPEVLGLDSNSETSDYTNSVDIWSLGCVIYELLVGERLFVSDCQVLRYYLGKWRFPEDKLRGLSPPTDDAGVLLLESMLAIQPEDRPTAGGALRHAWLMGL</sequence>
<evidence type="ECO:0000256" key="2">
    <source>
        <dbReference type="ARBA" id="ARBA00022679"/>
    </source>
</evidence>
<gene>
    <name evidence="7" type="ORF">GSTUAT00004470001</name>
</gene>
<dbReference type="Pfam" id="PF00069">
    <property type="entry name" value="Pkinase"/>
    <property type="match status" value="1"/>
</dbReference>
<feature type="domain" description="Protein kinase" evidence="6">
    <location>
        <begin position="43"/>
        <end position="307"/>
    </location>
</feature>
<feature type="non-terminal residue" evidence="7">
    <location>
        <position position="1"/>
    </location>
</feature>
<keyword evidence="8" id="KW-1185">Reference proteome</keyword>
<dbReference type="InterPro" id="IPR000719">
    <property type="entry name" value="Prot_kinase_dom"/>
</dbReference>
<evidence type="ECO:0000313" key="8">
    <source>
        <dbReference type="Proteomes" id="UP001412239"/>
    </source>
</evidence>
<keyword evidence="3" id="KW-0547">Nucleotide-binding</keyword>
<dbReference type="Gene3D" id="1.10.510.10">
    <property type="entry name" value="Transferase(Phosphotransferase) domain 1"/>
    <property type="match status" value="1"/>
</dbReference>
<dbReference type="InterPro" id="IPR008271">
    <property type="entry name" value="Ser/Thr_kinase_AS"/>
</dbReference>
<name>A0A292PY76_9PEZI</name>
<reference evidence="7" key="1">
    <citation type="submission" date="2015-10" db="EMBL/GenBank/DDBJ databases">
        <authorList>
            <person name="Regsiter A."/>
            <person name="william w."/>
        </authorList>
    </citation>
    <scope>NUCLEOTIDE SEQUENCE</scope>
    <source>
        <strain evidence="7">Montdore</strain>
    </source>
</reference>
<dbReference type="InterPro" id="IPR011009">
    <property type="entry name" value="Kinase-like_dom_sf"/>
</dbReference>
<dbReference type="PROSITE" id="PS50011">
    <property type="entry name" value="PROTEIN_KINASE_DOM"/>
    <property type="match status" value="1"/>
</dbReference>
<keyword evidence="4" id="KW-0418">Kinase</keyword>
<dbReference type="GO" id="GO:0004674">
    <property type="term" value="F:protein serine/threonine kinase activity"/>
    <property type="evidence" value="ECO:0007669"/>
    <property type="project" value="UniProtKB-KW"/>
</dbReference>
<dbReference type="EMBL" id="LN891021">
    <property type="protein sequence ID" value="CUS11453.1"/>
    <property type="molecule type" value="Genomic_DNA"/>
</dbReference>
<dbReference type="AlphaFoldDB" id="A0A292PY76"/>
<proteinExistence type="predicted"/>
<keyword evidence="5" id="KW-0067">ATP-binding</keyword>
<dbReference type="GO" id="GO:0005524">
    <property type="term" value="F:ATP binding"/>
    <property type="evidence" value="ECO:0007669"/>
    <property type="project" value="UniProtKB-KW"/>
</dbReference>